<name>A0A8H6LXJ3_9AGAR</name>
<reference evidence="2 3" key="1">
    <citation type="submission" date="2020-07" db="EMBL/GenBank/DDBJ databases">
        <title>Comparative genomics of pyrophilous fungi reveals a link between fire events and developmental genes.</title>
        <authorList>
            <consortium name="DOE Joint Genome Institute"/>
            <person name="Steindorff A.S."/>
            <person name="Carver A."/>
            <person name="Calhoun S."/>
            <person name="Stillman K."/>
            <person name="Liu H."/>
            <person name="Lipzen A."/>
            <person name="Pangilinan J."/>
            <person name="Labutti K."/>
            <person name="Bruns T.D."/>
            <person name="Grigoriev I.V."/>
        </authorList>
    </citation>
    <scope>NUCLEOTIDE SEQUENCE [LARGE SCALE GENOMIC DNA]</scope>
    <source>
        <strain evidence="2 3">CBS 144469</strain>
    </source>
</reference>
<sequence length="480" mass="53914">QKDHLVCKLPLQVLCQKFGVQELRDLCLLHADMPKITSRHVRDAVIDILLQHECTAKCESSYSVLAPLTAKTRPNAYAGLLEIDSPVFAECIKILPREALHTFLTEEQIASTPVGFKVKRVFRTGHITMDPGDFTLKNIPLAILARHMPIQAMRSIAAHHGLNIPGSWIREKCVQALQHHRCDRCVSLHFLLSPVNRSKPAAAPHQGSWVDTSEEPILWDAEVSMPTDVYPPRPVTIHDIATAMKGYCAELSPEAIEESGCCVCAQLTKRSVLVPFEEMNYADLGVLEQHGCTRQERTSLKDPILEIQGPRGKRPKMALANSLWVGDVPDCLKDLTLAECALISRVRYNRCVVRVSQGHAKMVANVISFEHPSKKIYERLPVDKDELSEVLSITYTGVDPPSDGDLKRTPVLVRRDKVRTTLEWLKVNNKEYTDLSIDYETLETYDLEKVPIGILRRDIVRGEGNVLASEKSVFDNEIEQ</sequence>
<gene>
    <name evidence="2" type="ORF">DFP72DRAFT_784205</name>
</gene>
<feature type="non-terminal residue" evidence="2">
    <location>
        <position position="1"/>
    </location>
</feature>
<feature type="non-terminal residue" evidence="2">
    <location>
        <position position="480"/>
    </location>
</feature>
<evidence type="ECO:0000313" key="2">
    <source>
        <dbReference type="EMBL" id="KAF6745774.1"/>
    </source>
</evidence>
<dbReference type="AlphaFoldDB" id="A0A8H6LXJ3"/>
<keyword evidence="3" id="KW-1185">Reference proteome</keyword>
<dbReference type="Proteomes" id="UP000521943">
    <property type="component" value="Unassembled WGS sequence"/>
</dbReference>
<feature type="domain" description="DUF6570" evidence="1">
    <location>
        <begin position="311"/>
        <end position="443"/>
    </location>
</feature>
<dbReference type="EMBL" id="JACGCI010000099">
    <property type="protein sequence ID" value="KAF6745774.1"/>
    <property type="molecule type" value="Genomic_DNA"/>
</dbReference>
<proteinExistence type="predicted"/>
<dbReference type="Pfam" id="PF20209">
    <property type="entry name" value="DUF6570"/>
    <property type="match status" value="1"/>
</dbReference>
<evidence type="ECO:0000313" key="3">
    <source>
        <dbReference type="Proteomes" id="UP000521943"/>
    </source>
</evidence>
<protein>
    <recommendedName>
        <fullName evidence="1">DUF6570 domain-containing protein</fullName>
    </recommendedName>
</protein>
<comment type="caution">
    <text evidence="2">The sequence shown here is derived from an EMBL/GenBank/DDBJ whole genome shotgun (WGS) entry which is preliminary data.</text>
</comment>
<dbReference type="InterPro" id="IPR046700">
    <property type="entry name" value="DUF6570"/>
</dbReference>
<dbReference type="OrthoDB" id="3257061at2759"/>
<accession>A0A8H6LXJ3</accession>
<organism evidence="2 3">
    <name type="scientific">Ephemerocybe angulata</name>
    <dbReference type="NCBI Taxonomy" id="980116"/>
    <lineage>
        <taxon>Eukaryota</taxon>
        <taxon>Fungi</taxon>
        <taxon>Dikarya</taxon>
        <taxon>Basidiomycota</taxon>
        <taxon>Agaricomycotina</taxon>
        <taxon>Agaricomycetes</taxon>
        <taxon>Agaricomycetidae</taxon>
        <taxon>Agaricales</taxon>
        <taxon>Agaricineae</taxon>
        <taxon>Psathyrellaceae</taxon>
        <taxon>Ephemerocybe</taxon>
    </lineage>
</organism>
<evidence type="ECO:0000259" key="1">
    <source>
        <dbReference type="Pfam" id="PF20209"/>
    </source>
</evidence>